<evidence type="ECO:0000313" key="1">
    <source>
        <dbReference type="EMBL" id="MPM87198.1"/>
    </source>
</evidence>
<protein>
    <recommendedName>
        <fullName evidence="2">6-bladed beta-propeller</fullName>
    </recommendedName>
</protein>
<dbReference type="EMBL" id="VSSQ01035071">
    <property type="protein sequence ID" value="MPM87198.1"/>
    <property type="molecule type" value="Genomic_DNA"/>
</dbReference>
<sequence>MKIVHQFMTVLGVGRIALQLIQVVVSMLSIINNNFLQMQRLVLLFMGLLTVMSSCVSSNKKIDTSILNSKLINKELFLGLPIQILKEDKYLLINDFRMDPMISIVDSTGHIIKKVLRKGRGAMEALPPLHLVSSKDSLFIFDRNSCKLYSLLKDSLWSLQFRMNYISQFPSSINMITKISSTKYLASGIFDEARFAFVNSSGKIIKFFGDYPSFMRGETNIPLRGKGMFHQTFFLHNVEKKLIAAVTSHVLDIYSFDDSNLELKLINRVLISPYKYTCRIDNVLCATFSDDTKRGMIDCCTKDKFIYILFSQRSNNNEKDLCEILKYDWMGNLIHKYKLVDGIA</sequence>
<proteinExistence type="predicted"/>
<accession>A0A645DDT4</accession>
<reference evidence="1" key="1">
    <citation type="submission" date="2019-08" db="EMBL/GenBank/DDBJ databases">
        <authorList>
            <person name="Kucharzyk K."/>
            <person name="Murdoch R.W."/>
            <person name="Higgins S."/>
            <person name="Loffler F."/>
        </authorList>
    </citation>
    <scope>NUCLEOTIDE SEQUENCE</scope>
</reference>
<name>A0A645DDT4_9ZZZZ</name>
<gene>
    <name evidence="1" type="ORF">SDC9_134292</name>
</gene>
<evidence type="ECO:0008006" key="2">
    <source>
        <dbReference type="Google" id="ProtNLM"/>
    </source>
</evidence>
<organism evidence="1">
    <name type="scientific">bioreactor metagenome</name>
    <dbReference type="NCBI Taxonomy" id="1076179"/>
    <lineage>
        <taxon>unclassified sequences</taxon>
        <taxon>metagenomes</taxon>
        <taxon>ecological metagenomes</taxon>
    </lineage>
</organism>
<dbReference type="Pfam" id="PF15869">
    <property type="entry name" value="TolB_like"/>
    <property type="match status" value="1"/>
</dbReference>
<comment type="caution">
    <text evidence="1">The sequence shown here is derived from an EMBL/GenBank/DDBJ whole genome shotgun (WGS) entry which is preliminary data.</text>
</comment>
<dbReference type="AlphaFoldDB" id="A0A645DDT4"/>